<reference evidence="4" key="1">
    <citation type="submission" date="2018-06" db="EMBL/GenBank/DDBJ databases">
        <authorList>
            <person name="Zhirakovskaya E."/>
        </authorList>
    </citation>
    <scope>NUCLEOTIDE SEQUENCE</scope>
</reference>
<dbReference type="PANTHER" id="PTHR10434:SF9">
    <property type="entry name" value="PHOSPHOLIPID_GLYCEROL ACYLTRANSFERASE DOMAIN-CONTAINING PROTEIN"/>
    <property type="match status" value="1"/>
</dbReference>
<dbReference type="GO" id="GO:0003841">
    <property type="term" value="F:1-acylglycerol-3-phosphate O-acyltransferase activity"/>
    <property type="evidence" value="ECO:0007669"/>
    <property type="project" value="TreeGrafter"/>
</dbReference>
<dbReference type="GO" id="GO:0006654">
    <property type="term" value="P:phosphatidic acid biosynthetic process"/>
    <property type="evidence" value="ECO:0007669"/>
    <property type="project" value="TreeGrafter"/>
</dbReference>
<evidence type="ECO:0000259" key="3">
    <source>
        <dbReference type="SMART" id="SM00563"/>
    </source>
</evidence>
<dbReference type="Pfam" id="PF01553">
    <property type="entry name" value="Acyltransferase"/>
    <property type="match status" value="1"/>
</dbReference>
<keyword evidence="2" id="KW-0012">Acyltransferase</keyword>
<evidence type="ECO:0000256" key="1">
    <source>
        <dbReference type="ARBA" id="ARBA00022679"/>
    </source>
</evidence>
<accession>A0A3B0S0C9</accession>
<dbReference type="AlphaFoldDB" id="A0A3B0S0C9"/>
<dbReference type="InterPro" id="IPR002123">
    <property type="entry name" value="Plipid/glycerol_acylTrfase"/>
</dbReference>
<proteinExistence type="predicted"/>
<gene>
    <name evidence="4" type="ORF">MNBD_ALPHA05-1625</name>
</gene>
<sequence length="202" mass="22481">MILKILMTKFLSAVARTPGEVMRAAMLGLYRLAGWRVEGAAPQTHKFVVIAAPHTSNWDLPLMLAVALQFRVRLRWMGKDTLFKPPFGWFMRVLGGIAIDRSKTNDVVAQMVEIFGQADRLAVAIPPEGTRSKTRYWKTGFYNIAHGADVPIALGFLDYARKVGGIGMVMRTSGDYDTDLEAIKAFYAQVTPKFPDQVGTEE</sequence>
<feature type="domain" description="Phospholipid/glycerol acyltransferase" evidence="3">
    <location>
        <begin position="48"/>
        <end position="157"/>
    </location>
</feature>
<dbReference type="SMART" id="SM00563">
    <property type="entry name" value="PlsC"/>
    <property type="match status" value="1"/>
</dbReference>
<dbReference type="SUPFAM" id="SSF69593">
    <property type="entry name" value="Glycerol-3-phosphate (1)-acyltransferase"/>
    <property type="match status" value="1"/>
</dbReference>
<dbReference type="CDD" id="cd07988">
    <property type="entry name" value="LPLAT_ABO13168-like"/>
    <property type="match status" value="1"/>
</dbReference>
<dbReference type="EMBL" id="UOEH01000272">
    <property type="protein sequence ID" value="VAV99320.1"/>
    <property type="molecule type" value="Genomic_DNA"/>
</dbReference>
<evidence type="ECO:0000313" key="4">
    <source>
        <dbReference type="EMBL" id="VAV99320.1"/>
    </source>
</evidence>
<evidence type="ECO:0000256" key="2">
    <source>
        <dbReference type="ARBA" id="ARBA00023315"/>
    </source>
</evidence>
<dbReference type="PANTHER" id="PTHR10434">
    <property type="entry name" value="1-ACYL-SN-GLYCEROL-3-PHOSPHATE ACYLTRANSFERASE"/>
    <property type="match status" value="1"/>
</dbReference>
<name>A0A3B0S0C9_9ZZZZ</name>
<organism evidence="4">
    <name type="scientific">hydrothermal vent metagenome</name>
    <dbReference type="NCBI Taxonomy" id="652676"/>
    <lineage>
        <taxon>unclassified sequences</taxon>
        <taxon>metagenomes</taxon>
        <taxon>ecological metagenomes</taxon>
    </lineage>
</organism>
<keyword evidence="1" id="KW-0808">Transferase</keyword>
<protein>
    <recommendedName>
        <fullName evidence="3">Phospholipid/glycerol acyltransferase domain-containing protein</fullName>
    </recommendedName>
</protein>